<keyword evidence="2 6" id="KW-0812">Transmembrane</keyword>
<name>A0A2J7ZW47_9CHLO</name>
<evidence type="ECO:0000256" key="3">
    <source>
        <dbReference type="ARBA" id="ARBA00022989"/>
    </source>
</evidence>
<evidence type="ECO:0000256" key="4">
    <source>
        <dbReference type="ARBA" id="ARBA00023136"/>
    </source>
</evidence>
<protein>
    <submittedName>
        <fullName evidence="7">Transmembrane protein 216</fullName>
    </submittedName>
</protein>
<sequence>MQPAGALQPAPGGPAAQVGPVAIGQPGQQPAPQKPRRRVLTSLGFQIFIYFGGWWDLAYYILNILVFVYKGLQLPYPTRNFALEFSFAFLWILIEVPRLFLASKGNKTERAMPIIFSFILALPLVGMYVYYVAFQTFVLKVDRLMNAVALIFVGIQFVFGLLAIIRFILATRFA</sequence>
<dbReference type="PANTHER" id="PTHR13531:SF0">
    <property type="entry name" value="GEO07735P1-RELATED"/>
    <property type="match status" value="1"/>
</dbReference>
<feature type="transmembrane region" description="Helical" evidence="6">
    <location>
        <begin position="113"/>
        <end position="133"/>
    </location>
</feature>
<evidence type="ECO:0000256" key="5">
    <source>
        <dbReference type="SAM" id="MobiDB-lite"/>
    </source>
</evidence>
<evidence type="ECO:0000313" key="7">
    <source>
        <dbReference type="EMBL" id="PNH04499.1"/>
    </source>
</evidence>
<dbReference type="Proteomes" id="UP000236333">
    <property type="component" value="Unassembled WGS sequence"/>
</dbReference>
<dbReference type="PANTHER" id="PTHR13531">
    <property type="entry name" value="GEO07735P1-RELATED-RELATED"/>
    <property type="match status" value="1"/>
</dbReference>
<keyword evidence="8" id="KW-1185">Reference proteome</keyword>
<dbReference type="GO" id="GO:0035869">
    <property type="term" value="C:ciliary transition zone"/>
    <property type="evidence" value="ECO:0007669"/>
    <property type="project" value="TreeGrafter"/>
</dbReference>
<reference evidence="7 8" key="1">
    <citation type="journal article" date="2017" name="Mol. Biol. Evol.">
        <title>The 4-celled Tetrabaena socialis nuclear genome reveals the essential components for genetic control of cell number at the origin of multicellularity in the volvocine lineage.</title>
        <authorList>
            <person name="Featherston J."/>
            <person name="Arakaki Y."/>
            <person name="Hanschen E.R."/>
            <person name="Ferris P.J."/>
            <person name="Michod R.E."/>
            <person name="Olson B.J.S.C."/>
            <person name="Nozaki H."/>
            <person name="Durand P.M."/>
        </authorList>
    </citation>
    <scope>NUCLEOTIDE SEQUENCE [LARGE SCALE GENOMIC DNA]</scope>
    <source>
        <strain evidence="7 8">NIES-571</strain>
    </source>
</reference>
<accession>A0A2J7ZW47</accession>
<dbReference type="GO" id="GO:1905515">
    <property type="term" value="P:non-motile cilium assembly"/>
    <property type="evidence" value="ECO:0007669"/>
    <property type="project" value="TreeGrafter"/>
</dbReference>
<dbReference type="InterPro" id="IPR019184">
    <property type="entry name" value="Uncharacterised_TM-17"/>
</dbReference>
<evidence type="ECO:0000256" key="6">
    <source>
        <dbReference type="SAM" id="Phobius"/>
    </source>
</evidence>
<feature type="transmembrane region" description="Helical" evidence="6">
    <location>
        <begin position="145"/>
        <end position="169"/>
    </location>
</feature>
<gene>
    <name evidence="7" type="ORF">TSOC_009338</name>
</gene>
<dbReference type="EMBL" id="PGGS01000383">
    <property type="protein sequence ID" value="PNH04499.1"/>
    <property type="molecule type" value="Genomic_DNA"/>
</dbReference>
<evidence type="ECO:0000256" key="1">
    <source>
        <dbReference type="ARBA" id="ARBA00004141"/>
    </source>
</evidence>
<proteinExistence type="predicted"/>
<keyword evidence="4 6" id="KW-0472">Membrane</keyword>
<comment type="caution">
    <text evidence="7">The sequence shown here is derived from an EMBL/GenBank/DDBJ whole genome shotgun (WGS) entry which is preliminary data.</text>
</comment>
<feature type="transmembrane region" description="Helical" evidence="6">
    <location>
        <begin position="43"/>
        <end position="69"/>
    </location>
</feature>
<dbReference type="Pfam" id="PF09799">
    <property type="entry name" value="Transmemb_17"/>
    <property type="match status" value="1"/>
</dbReference>
<dbReference type="AlphaFoldDB" id="A0A2J7ZW47"/>
<organism evidence="7 8">
    <name type="scientific">Tetrabaena socialis</name>
    <dbReference type="NCBI Taxonomy" id="47790"/>
    <lineage>
        <taxon>Eukaryota</taxon>
        <taxon>Viridiplantae</taxon>
        <taxon>Chlorophyta</taxon>
        <taxon>core chlorophytes</taxon>
        <taxon>Chlorophyceae</taxon>
        <taxon>CS clade</taxon>
        <taxon>Chlamydomonadales</taxon>
        <taxon>Tetrabaenaceae</taxon>
        <taxon>Tetrabaena</taxon>
    </lineage>
</organism>
<feature type="region of interest" description="Disordered" evidence="5">
    <location>
        <begin position="1"/>
        <end position="34"/>
    </location>
</feature>
<feature type="compositionally biased region" description="Low complexity" evidence="5">
    <location>
        <begin position="1"/>
        <end position="31"/>
    </location>
</feature>
<dbReference type="OrthoDB" id="262535at2759"/>
<keyword evidence="3 6" id="KW-1133">Transmembrane helix</keyword>
<dbReference type="GO" id="GO:0016020">
    <property type="term" value="C:membrane"/>
    <property type="evidence" value="ECO:0007669"/>
    <property type="project" value="UniProtKB-SubCell"/>
</dbReference>
<evidence type="ECO:0000313" key="8">
    <source>
        <dbReference type="Proteomes" id="UP000236333"/>
    </source>
</evidence>
<evidence type="ECO:0000256" key="2">
    <source>
        <dbReference type="ARBA" id="ARBA00022692"/>
    </source>
</evidence>
<feature type="transmembrane region" description="Helical" evidence="6">
    <location>
        <begin position="81"/>
        <end position="101"/>
    </location>
</feature>
<comment type="subcellular location">
    <subcellularLocation>
        <location evidence="1">Membrane</location>
        <topology evidence="1">Multi-pass membrane protein</topology>
    </subcellularLocation>
</comment>